<dbReference type="FunFam" id="3.40.50.720:FF:000084">
    <property type="entry name" value="Short-chain dehydrogenase reductase"/>
    <property type="match status" value="1"/>
</dbReference>
<feature type="domain" description="Ketoreductase" evidence="2">
    <location>
        <begin position="10"/>
        <end position="150"/>
    </location>
</feature>
<dbReference type="InterPro" id="IPR036291">
    <property type="entry name" value="NAD(P)-bd_dom_sf"/>
</dbReference>
<dbReference type="AlphaFoldDB" id="A0A1Y6BS61"/>
<dbReference type="RefSeq" id="WP_085123028.1">
    <property type="nucleotide sequence ID" value="NZ_FWZX01000008.1"/>
</dbReference>
<dbReference type="Gene3D" id="3.40.50.720">
    <property type="entry name" value="NAD(P)-binding Rossmann-like Domain"/>
    <property type="match status" value="1"/>
</dbReference>
<dbReference type="InterPro" id="IPR057326">
    <property type="entry name" value="KR_dom"/>
</dbReference>
<sequence length="254" mass="26469">MTDLLDLTGKTALVTGASSGLGRHFAQVLARHGARVAVAARRTERLEALCAEIEGPGGRAMPVHLDVQLPDSVERAVAATETELGPISVLVNNAGIAASRPALETSFEEWNQVVSTNLSGAWLVAQATARHMARLGHGGSIVNIASILGLAGASQVPAYCAAKAGLVNLTRALAGELARHEIRVNALCPGYVATDLNRDFLESPAGESLKKRIPQRRFGLPQDLDGILLLLASDASRYMTGAVIAVDGGQSAVL</sequence>
<evidence type="ECO:0000256" key="1">
    <source>
        <dbReference type="ARBA" id="ARBA00006484"/>
    </source>
</evidence>
<dbReference type="SMART" id="SM00822">
    <property type="entry name" value="PKS_KR"/>
    <property type="match status" value="1"/>
</dbReference>
<proteinExistence type="inferred from homology"/>
<dbReference type="PROSITE" id="PS00061">
    <property type="entry name" value="ADH_SHORT"/>
    <property type="match status" value="1"/>
</dbReference>
<dbReference type="PANTHER" id="PTHR42760:SF135">
    <property type="entry name" value="BLL7886 PROTEIN"/>
    <property type="match status" value="1"/>
</dbReference>
<dbReference type="STRING" id="560819.SAMN05428998_108142"/>
<dbReference type="PRINTS" id="PR00080">
    <property type="entry name" value="SDRFAMILY"/>
</dbReference>
<dbReference type="Proteomes" id="UP000192917">
    <property type="component" value="Unassembled WGS sequence"/>
</dbReference>
<dbReference type="PANTHER" id="PTHR42760">
    <property type="entry name" value="SHORT-CHAIN DEHYDROGENASES/REDUCTASES FAMILY MEMBER"/>
    <property type="match status" value="1"/>
</dbReference>
<evidence type="ECO:0000313" key="4">
    <source>
        <dbReference type="Proteomes" id="UP000192917"/>
    </source>
</evidence>
<keyword evidence="4" id="KW-1185">Reference proteome</keyword>
<accession>A0A1Y6BS61</accession>
<dbReference type="GO" id="GO:0016616">
    <property type="term" value="F:oxidoreductase activity, acting on the CH-OH group of donors, NAD or NADP as acceptor"/>
    <property type="evidence" value="ECO:0007669"/>
    <property type="project" value="TreeGrafter"/>
</dbReference>
<gene>
    <name evidence="3" type="ORF">SAMN05428998_108142</name>
</gene>
<name>A0A1Y6BS61_9PROT</name>
<protein>
    <submittedName>
        <fullName evidence="3">NAD(P)-dependent dehydrogenase, short-chain alcohol dehydrogenase family</fullName>
    </submittedName>
</protein>
<evidence type="ECO:0000313" key="3">
    <source>
        <dbReference type="EMBL" id="SMF25226.1"/>
    </source>
</evidence>
<reference evidence="3 4" key="1">
    <citation type="submission" date="2017-04" db="EMBL/GenBank/DDBJ databases">
        <authorList>
            <person name="Afonso C.L."/>
            <person name="Miller P.J."/>
            <person name="Scott M.A."/>
            <person name="Spackman E."/>
            <person name="Goraichik I."/>
            <person name="Dimitrov K.M."/>
            <person name="Suarez D.L."/>
            <person name="Swayne D.E."/>
        </authorList>
    </citation>
    <scope>NUCLEOTIDE SEQUENCE [LARGE SCALE GENOMIC DNA]</scope>
    <source>
        <strain evidence="3 4">USBA 355</strain>
    </source>
</reference>
<dbReference type="SUPFAM" id="SSF51735">
    <property type="entry name" value="NAD(P)-binding Rossmann-fold domains"/>
    <property type="match status" value="1"/>
</dbReference>
<dbReference type="PRINTS" id="PR00081">
    <property type="entry name" value="GDHRDH"/>
</dbReference>
<organism evidence="3 4">
    <name type="scientific">Tistlia consotensis USBA 355</name>
    <dbReference type="NCBI Taxonomy" id="560819"/>
    <lineage>
        <taxon>Bacteria</taxon>
        <taxon>Pseudomonadati</taxon>
        <taxon>Pseudomonadota</taxon>
        <taxon>Alphaproteobacteria</taxon>
        <taxon>Rhodospirillales</taxon>
        <taxon>Rhodovibrionaceae</taxon>
        <taxon>Tistlia</taxon>
    </lineage>
</organism>
<dbReference type="GO" id="GO:0030497">
    <property type="term" value="P:fatty acid elongation"/>
    <property type="evidence" value="ECO:0007669"/>
    <property type="project" value="TreeGrafter"/>
</dbReference>
<dbReference type="NCBIfam" id="NF005559">
    <property type="entry name" value="PRK07231.1"/>
    <property type="match status" value="1"/>
</dbReference>
<dbReference type="EMBL" id="FWZX01000008">
    <property type="protein sequence ID" value="SMF25226.1"/>
    <property type="molecule type" value="Genomic_DNA"/>
</dbReference>
<evidence type="ECO:0000259" key="2">
    <source>
        <dbReference type="SMART" id="SM00822"/>
    </source>
</evidence>
<dbReference type="InterPro" id="IPR002347">
    <property type="entry name" value="SDR_fam"/>
</dbReference>
<dbReference type="InterPro" id="IPR020904">
    <property type="entry name" value="Sc_DH/Rdtase_CS"/>
</dbReference>
<comment type="similarity">
    <text evidence="1">Belongs to the short-chain dehydrogenases/reductases (SDR) family.</text>
</comment>
<dbReference type="Pfam" id="PF13561">
    <property type="entry name" value="adh_short_C2"/>
    <property type="match status" value="1"/>
</dbReference>